<organism evidence="1 2">
    <name type="scientific">Intoshia linei</name>
    <dbReference type="NCBI Taxonomy" id="1819745"/>
    <lineage>
        <taxon>Eukaryota</taxon>
        <taxon>Metazoa</taxon>
        <taxon>Spiralia</taxon>
        <taxon>Lophotrochozoa</taxon>
        <taxon>Mesozoa</taxon>
        <taxon>Orthonectida</taxon>
        <taxon>Rhopaluridae</taxon>
        <taxon>Intoshia</taxon>
    </lineage>
</organism>
<keyword evidence="2" id="KW-1185">Reference proteome</keyword>
<evidence type="ECO:0000313" key="2">
    <source>
        <dbReference type="Proteomes" id="UP000078046"/>
    </source>
</evidence>
<sequence length="365" mass="42803">MKEKYSQNNPILSKLLRERENSKLLAKRRNQSIYFSADFLSNPLSSNTIPDIKEDIEMNSFHTGVEDMKNPVVKLNDMDYNTQYIGLMDSRNRFHTKINNSCAYSTMTNFPTENGKNENSNELLPINNHVYSKMLRNIMPDKKYHQVSESTHGTQDSNNKKVLMNNILINENALKSLKMAESEISNKFRDSYPTFSNSADFMENYTASSNEYGNFNNMTHEQQMNIMYQKMIKNAQEKKIIDNYFQVYSKCPIDCTKKIPTYQQKNKNTEQYQNCFRRSYDQYHIKTLIDKYAEIPKLATRPKSDITSKAPINCGTHVEQFNRNIIIQCSYCNTPLSIERIRQLENNLKFPTCSNCFKFIINKKY</sequence>
<evidence type="ECO:0000313" key="1">
    <source>
        <dbReference type="EMBL" id="OAF66375.1"/>
    </source>
</evidence>
<comment type="caution">
    <text evidence="1">The sequence shown here is derived from an EMBL/GenBank/DDBJ whole genome shotgun (WGS) entry which is preliminary data.</text>
</comment>
<name>A0A177AWL1_9BILA</name>
<accession>A0A177AWL1</accession>
<proteinExistence type="predicted"/>
<gene>
    <name evidence="1" type="ORF">A3Q56_05902</name>
</gene>
<dbReference type="Proteomes" id="UP000078046">
    <property type="component" value="Unassembled WGS sequence"/>
</dbReference>
<protein>
    <submittedName>
        <fullName evidence="1">Uncharacterized protein</fullName>
    </submittedName>
</protein>
<dbReference type="AlphaFoldDB" id="A0A177AWL1"/>
<reference evidence="1 2" key="1">
    <citation type="submission" date="2016-04" db="EMBL/GenBank/DDBJ databases">
        <title>The genome of Intoshia linei affirms orthonectids as highly simplified spiralians.</title>
        <authorList>
            <person name="Mikhailov K.V."/>
            <person name="Slusarev G.S."/>
            <person name="Nikitin M.A."/>
            <person name="Logacheva M.D."/>
            <person name="Penin A."/>
            <person name="Aleoshin V."/>
            <person name="Panchin Y.V."/>
        </authorList>
    </citation>
    <scope>NUCLEOTIDE SEQUENCE [LARGE SCALE GENOMIC DNA]</scope>
    <source>
        <strain evidence="1">Intl2013</strain>
        <tissue evidence="1">Whole animal</tissue>
    </source>
</reference>
<dbReference type="EMBL" id="LWCA01000951">
    <property type="protein sequence ID" value="OAF66375.1"/>
    <property type="molecule type" value="Genomic_DNA"/>
</dbReference>